<accession>A0ABZ0XT78</accession>
<dbReference type="Gene3D" id="3.30.1150.10">
    <property type="match status" value="1"/>
</dbReference>
<feature type="signal peptide" evidence="6">
    <location>
        <begin position="1"/>
        <end position="19"/>
    </location>
</feature>
<keyword evidence="3" id="KW-1133">Transmembrane helix</keyword>
<dbReference type="SUPFAM" id="SSF74653">
    <property type="entry name" value="TolA/TonB C-terminal domain"/>
    <property type="match status" value="1"/>
</dbReference>
<feature type="domain" description="TonB C-terminal" evidence="7">
    <location>
        <begin position="21"/>
        <end position="117"/>
    </location>
</feature>
<comment type="subcellular location">
    <subcellularLocation>
        <location evidence="1">Membrane</location>
        <topology evidence="1">Single-pass membrane protein</topology>
    </subcellularLocation>
</comment>
<proteinExistence type="predicted"/>
<keyword evidence="2" id="KW-0812">Transmembrane</keyword>
<dbReference type="InterPro" id="IPR050767">
    <property type="entry name" value="Sel1_AlgK"/>
</dbReference>
<evidence type="ECO:0000259" key="7">
    <source>
        <dbReference type="PROSITE" id="PS52015"/>
    </source>
</evidence>
<dbReference type="Pfam" id="PF03544">
    <property type="entry name" value="TonB_C"/>
    <property type="match status" value="1"/>
</dbReference>
<reference evidence="8 9" key="1">
    <citation type="submission" date="2023-11" db="EMBL/GenBank/DDBJ databases">
        <title>MicrobeMod: A computational toolkit for identifying prokaryotic methylation and restriction-modification with nanopore sequencing.</title>
        <authorList>
            <person name="Crits-Christoph A."/>
            <person name="Kang S.C."/>
            <person name="Lee H."/>
            <person name="Ostrov N."/>
        </authorList>
    </citation>
    <scope>NUCLEOTIDE SEQUENCE [LARGE SCALE GENOMIC DNA]</scope>
    <source>
        <strain evidence="8 9">ATCC 25935</strain>
    </source>
</reference>
<dbReference type="InterPro" id="IPR006597">
    <property type="entry name" value="Sel1-like"/>
</dbReference>
<organism evidence="8 9">
    <name type="scientific">Duganella zoogloeoides</name>
    <dbReference type="NCBI Taxonomy" id="75659"/>
    <lineage>
        <taxon>Bacteria</taxon>
        <taxon>Pseudomonadati</taxon>
        <taxon>Pseudomonadota</taxon>
        <taxon>Betaproteobacteria</taxon>
        <taxon>Burkholderiales</taxon>
        <taxon>Oxalobacteraceae</taxon>
        <taxon>Telluria group</taxon>
        <taxon>Duganella</taxon>
    </lineage>
</organism>
<dbReference type="PANTHER" id="PTHR11102">
    <property type="entry name" value="SEL-1-LIKE PROTEIN"/>
    <property type="match status" value="1"/>
</dbReference>
<keyword evidence="4" id="KW-0472">Membrane</keyword>
<sequence>MKKALAVLALSLFVLPAMAATSMAHIQPGSCEKPAWPRESLRALEKGRVIVAFLVGADGKLNETTVLRSSGFARLDRASVEGLALCQFKPAIEDGKPIAAWARIAYVWSFENQGLSSSELSAMERSARQGAAASQFELGKIYLSGRAGKRNVEAGTQWIRRAADQGLAGAQVAMALTQISSTRFNNASDETVDWLRKAAAQDHPAGQYLLARVLMAQGKMAEAQPLMDRAVAQQHPEAMSLAGVQLLDSGRSEDLPRATALLQQAAAKGDNNAHWMLAESYAIGRGLPQSNELAVEHFRPAAIAGIGPAQRELGLAYANGKGIKQDAALAKLWRDAADETDKRKARAESEAQANPDK</sequence>
<evidence type="ECO:0000256" key="1">
    <source>
        <dbReference type="ARBA" id="ARBA00004167"/>
    </source>
</evidence>
<dbReference type="InterPro" id="IPR006260">
    <property type="entry name" value="TonB/TolA_C"/>
</dbReference>
<dbReference type="Proteomes" id="UP001326110">
    <property type="component" value="Chromosome"/>
</dbReference>
<dbReference type="GeneID" id="43162260"/>
<evidence type="ECO:0000313" key="8">
    <source>
        <dbReference type="EMBL" id="WQH02935.1"/>
    </source>
</evidence>
<evidence type="ECO:0000256" key="5">
    <source>
        <dbReference type="SAM" id="MobiDB-lite"/>
    </source>
</evidence>
<keyword evidence="9" id="KW-1185">Reference proteome</keyword>
<dbReference type="NCBIfam" id="TIGR01352">
    <property type="entry name" value="tonB_Cterm"/>
    <property type="match status" value="1"/>
</dbReference>
<dbReference type="Pfam" id="PF08238">
    <property type="entry name" value="Sel1"/>
    <property type="match status" value="5"/>
</dbReference>
<evidence type="ECO:0000256" key="4">
    <source>
        <dbReference type="ARBA" id="ARBA00023136"/>
    </source>
</evidence>
<keyword evidence="6" id="KW-0732">Signal</keyword>
<evidence type="ECO:0000313" key="9">
    <source>
        <dbReference type="Proteomes" id="UP001326110"/>
    </source>
</evidence>
<protein>
    <submittedName>
        <fullName evidence="8">TonB family protein</fullName>
    </submittedName>
</protein>
<feature type="region of interest" description="Disordered" evidence="5">
    <location>
        <begin position="335"/>
        <end position="357"/>
    </location>
</feature>
<dbReference type="InterPro" id="IPR011990">
    <property type="entry name" value="TPR-like_helical_dom_sf"/>
</dbReference>
<dbReference type="SUPFAM" id="SSF81901">
    <property type="entry name" value="HCP-like"/>
    <property type="match status" value="1"/>
</dbReference>
<dbReference type="PROSITE" id="PS52015">
    <property type="entry name" value="TONB_CTD"/>
    <property type="match status" value="1"/>
</dbReference>
<feature type="chain" id="PRO_5047550037" evidence="6">
    <location>
        <begin position="20"/>
        <end position="357"/>
    </location>
</feature>
<gene>
    <name evidence="8" type="ORF">SR858_17925</name>
</gene>
<evidence type="ECO:0000256" key="2">
    <source>
        <dbReference type="ARBA" id="ARBA00022692"/>
    </source>
</evidence>
<evidence type="ECO:0000256" key="6">
    <source>
        <dbReference type="SAM" id="SignalP"/>
    </source>
</evidence>
<dbReference type="PANTHER" id="PTHR11102:SF160">
    <property type="entry name" value="ERAD-ASSOCIATED E3 UBIQUITIN-PROTEIN LIGASE COMPONENT HRD3"/>
    <property type="match status" value="1"/>
</dbReference>
<dbReference type="SMART" id="SM00671">
    <property type="entry name" value="SEL1"/>
    <property type="match status" value="5"/>
</dbReference>
<dbReference type="InterPro" id="IPR037682">
    <property type="entry name" value="TonB_C"/>
</dbReference>
<name>A0ABZ0XT78_9BURK</name>
<evidence type="ECO:0000256" key="3">
    <source>
        <dbReference type="ARBA" id="ARBA00022989"/>
    </source>
</evidence>
<dbReference type="EMBL" id="CP140152">
    <property type="protein sequence ID" value="WQH02935.1"/>
    <property type="molecule type" value="Genomic_DNA"/>
</dbReference>
<dbReference type="Gene3D" id="1.25.40.10">
    <property type="entry name" value="Tetratricopeptide repeat domain"/>
    <property type="match status" value="1"/>
</dbReference>
<dbReference type="RefSeq" id="WP_084669796.1">
    <property type="nucleotide sequence ID" value="NZ_CP140152.1"/>
</dbReference>